<gene>
    <name evidence="2" type="ORF">Tci_049148</name>
</gene>
<evidence type="ECO:0000256" key="1">
    <source>
        <dbReference type="SAM" id="Coils"/>
    </source>
</evidence>
<dbReference type="AlphaFoldDB" id="A0A6L2MTM7"/>
<reference evidence="2" key="1">
    <citation type="journal article" date="2019" name="Sci. Rep.">
        <title>Draft genome of Tanacetum cinerariifolium, the natural source of mosquito coil.</title>
        <authorList>
            <person name="Yamashiro T."/>
            <person name="Shiraishi A."/>
            <person name="Satake H."/>
            <person name="Nakayama K."/>
        </authorList>
    </citation>
    <scope>NUCLEOTIDE SEQUENCE</scope>
</reference>
<proteinExistence type="predicted"/>
<name>A0A6L2MTM7_TANCI</name>
<keyword evidence="1" id="KW-0175">Coiled coil</keyword>
<comment type="caution">
    <text evidence="2">The sequence shown here is derived from an EMBL/GenBank/DDBJ whole genome shotgun (WGS) entry which is preliminary data.</text>
</comment>
<evidence type="ECO:0000313" key="2">
    <source>
        <dbReference type="EMBL" id="GEU77170.1"/>
    </source>
</evidence>
<dbReference type="EMBL" id="BKCJ010007419">
    <property type="protein sequence ID" value="GEU77170.1"/>
    <property type="molecule type" value="Genomic_DNA"/>
</dbReference>
<sequence>MEAIGIMWCADHNIYIYPTDFVSREEVPAHKIHSKPDAECYGKSASTPIDIEKPLLKDPNGQTATGKEISNPFMAGSLPKTMLLTFIHAYFTAVSSKVSVVWTDELFWTSVAVKKMNDVISLQALVDKKKVVIMEASIRDALRLDDAEGVECLPNKEIFIELARMGYEKPSIKITFYKAFFSSQWKFLIHTILQCDLSLHSTKYTSPVVTKKVFTNLRRVGKGFSRVDTSLFEGATSNDVNAAVEEPSIPSTTPPTLPPQLSLDIPSTSQVKKLERRNKLKVLKLRRLKRVGLAQRIDTSDDIVMDDVSKQGGIIANIDADEDVVLEDAKDVTVEKSADVEDNADIQGRKAEYQAKIYKIDLEHAKKIINEVVNATSDTITTASTTIIDADVLIPAATIAAAPTLTAAPSRRRKGVVIRDPQETTKEQIDEEDSRALKRLNESQEEKAAKKQKLDKEVEELKRHLQMVPNDEDDVYTEATPLARKVPVVNYEIYNENNKPYYKIKRADGSHQLYLSFFSLLWNFDREDLEALWS</sequence>
<evidence type="ECO:0008006" key="3">
    <source>
        <dbReference type="Google" id="ProtNLM"/>
    </source>
</evidence>
<feature type="coiled-coil region" evidence="1">
    <location>
        <begin position="426"/>
        <end position="464"/>
    </location>
</feature>
<protein>
    <recommendedName>
        <fullName evidence="3">Synaptobrevin, longin-like domain protein</fullName>
    </recommendedName>
</protein>
<organism evidence="2">
    <name type="scientific">Tanacetum cinerariifolium</name>
    <name type="common">Dalmatian daisy</name>
    <name type="synonym">Chrysanthemum cinerariifolium</name>
    <dbReference type="NCBI Taxonomy" id="118510"/>
    <lineage>
        <taxon>Eukaryota</taxon>
        <taxon>Viridiplantae</taxon>
        <taxon>Streptophyta</taxon>
        <taxon>Embryophyta</taxon>
        <taxon>Tracheophyta</taxon>
        <taxon>Spermatophyta</taxon>
        <taxon>Magnoliopsida</taxon>
        <taxon>eudicotyledons</taxon>
        <taxon>Gunneridae</taxon>
        <taxon>Pentapetalae</taxon>
        <taxon>asterids</taxon>
        <taxon>campanulids</taxon>
        <taxon>Asterales</taxon>
        <taxon>Asteraceae</taxon>
        <taxon>Asteroideae</taxon>
        <taxon>Anthemideae</taxon>
        <taxon>Anthemidinae</taxon>
        <taxon>Tanacetum</taxon>
    </lineage>
</organism>
<accession>A0A6L2MTM7</accession>